<reference evidence="2 3" key="1">
    <citation type="journal article" date="2010" name="Stand. Genomic Sci.">
        <title>Complete genome sequence of Acetohalobium arabaticum type strain (Z-7288).</title>
        <authorList>
            <person name="Sikorski J."/>
            <person name="Lapidus A."/>
            <person name="Chertkov O."/>
            <person name="Lucas S."/>
            <person name="Copeland A."/>
            <person name="Glavina Del Rio T."/>
            <person name="Nolan M."/>
            <person name="Tice H."/>
            <person name="Cheng J.F."/>
            <person name="Han C."/>
            <person name="Brambilla E."/>
            <person name="Pitluck S."/>
            <person name="Liolios K."/>
            <person name="Ivanova N."/>
            <person name="Mavromatis K."/>
            <person name="Mikhailova N."/>
            <person name="Pati A."/>
            <person name="Bruce D."/>
            <person name="Detter C."/>
            <person name="Tapia R."/>
            <person name="Goodwin L."/>
            <person name="Chen A."/>
            <person name="Palaniappan K."/>
            <person name="Land M."/>
            <person name="Hauser L."/>
            <person name="Chang Y.J."/>
            <person name="Jeffries C.D."/>
            <person name="Rohde M."/>
            <person name="Goker M."/>
            <person name="Spring S."/>
            <person name="Woyke T."/>
            <person name="Bristow J."/>
            <person name="Eisen J.A."/>
            <person name="Markowitz V."/>
            <person name="Hugenholtz P."/>
            <person name="Kyrpides N.C."/>
            <person name="Klenk H.P."/>
        </authorList>
    </citation>
    <scope>NUCLEOTIDE SEQUENCE [LARGE SCALE GENOMIC DNA]</scope>
    <source>
        <strain evidence="3">ATCC 49924 / DSM 5501 / Z-7288</strain>
    </source>
</reference>
<dbReference type="KEGG" id="aar:Acear_0807"/>
<keyword evidence="1" id="KW-0472">Membrane</keyword>
<keyword evidence="3" id="KW-1185">Reference proteome</keyword>
<gene>
    <name evidence="2" type="ordered locus">Acear_0807</name>
</gene>
<proteinExistence type="predicted"/>
<keyword evidence="1" id="KW-1133">Transmembrane helix</keyword>
<sequence length="84" mass="9562">MEDEELFADPIILGAVAGVIGNIPKTILTITFYYFGWVRYTFSQLAAGLFMKQEVLSNPLGQKVKNPPLFIWVMNLLTYSLIQY</sequence>
<dbReference type="EMBL" id="CP002105">
    <property type="protein sequence ID" value="ADL12345.1"/>
    <property type="molecule type" value="Genomic_DNA"/>
</dbReference>
<dbReference type="Proteomes" id="UP000001661">
    <property type="component" value="Chromosome"/>
</dbReference>
<feature type="transmembrane region" description="Helical" evidence="1">
    <location>
        <begin position="12"/>
        <end position="35"/>
    </location>
</feature>
<dbReference type="HOGENOM" id="CLU_2519983_0_0_9"/>
<evidence type="ECO:0000313" key="3">
    <source>
        <dbReference type="Proteomes" id="UP000001661"/>
    </source>
</evidence>
<name>D9QVT6_ACEAZ</name>
<evidence type="ECO:0000313" key="2">
    <source>
        <dbReference type="EMBL" id="ADL12345.1"/>
    </source>
</evidence>
<protein>
    <submittedName>
        <fullName evidence="2">Uncharacterized protein</fullName>
    </submittedName>
</protein>
<dbReference type="AlphaFoldDB" id="D9QVT6"/>
<keyword evidence="1" id="KW-0812">Transmembrane</keyword>
<dbReference type="RefSeq" id="WP_013277791.1">
    <property type="nucleotide sequence ID" value="NC_014378.1"/>
</dbReference>
<evidence type="ECO:0000256" key="1">
    <source>
        <dbReference type="SAM" id="Phobius"/>
    </source>
</evidence>
<organism evidence="2 3">
    <name type="scientific">Acetohalobium arabaticum (strain ATCC 49924 / DSM 5501 / Z-7288)</name>
    <dbReference type="NCBI Taxonomy" id="574087"/>
    <lineage>
        <taxon>Bacteria</taxon>
        <taxon>Bacillati</taxon>
        <taxon>Bacillota</taxon>
        <taxon>Clostridia</taxon>
        <taxon>Halanaerobiales</taxon>
        <taxon>Halobacteroidaceae</taxon>
        <taxon>Acetohalobium</taxon>
    </lineage>
</organism>
<dbReference type="STRING" id="574087.Acear_0807"/>
<accession>D9QVT6</accession>